<comment type="caution">
    <text evidence="1">The sequence shown here is derived from an EMBL/GenBank/DDBJ whole genome shotgun (WGS) entry which is preliminary data.</text>
</comment>
<evidence type="ECO:0000313" key="2">
    <source>
        <dbReference type="Proteomes" id="UP000715441"/>
    </source>
</evidence>
<evidence type="ECO:0000313" key="1">
    <source>
        <dbReference type="EMBL" id="NKQ54989.1"/>
    </source>
</evidence>
<sequence>MVCPNGHGDWFGSCGICTCRVCGAQWRPALSLIVLDLALSDGGVA</sequence>
<reference evidence="1 2" key="1">
    <citation type="submission" date="2020-04" db="EMBL/GenBank/DDBJ databases">
        <title>Novel species.</title>
        <authorList>
            <person name="Teo W.F.A."/>
            <person name="Lipun K."/>
            <person name="Srisuk N."/>
            <person name="Duangmal K."/>
        </authorList>
    </citation>
    <scope>NUCLEOTIDE SEQUENCE [LARGE SCALE GENOMIC DNA]</scope>
    <source>
        <strain evidence="1 2">K13G38</strain>
    </source>
</reference>
<organism evidence="1 2">
    <name type="scientific">Amycolatopsis acididurans</name>
    <dbReference type="NCBI Taxonomy" id="2724524"/>
    <lineage>
        <taxon>Bacteria</taxon>
        <taxon>Bacillati</taxon>
        <taxon>Actinomycetota</taxon>
        <taxon>Actinomycetes</taxon>
        <taxon>Pseudonocardiales</taxon>
        <taxon>Pseudonocardiaceae</taxon>
        <taxon>Amycolatopsis</taxon>
    </lineage>
</organism>
<dbReference type="Proteomes" id="UP000715441">
    <property type="component" value="Unassembled WGS sequence"/>
</dbReference>
<accession>A0ABX1J5P9</accession>
<keyword evidence="2" id="KW-1185">Reference proteome</keyword>
<dbReference type="EMBL" id="JAAXLS010000012">
    <property type="protein sequence ID" value="NKQ54989.1"/>
    <property type="molecule type" value="Genomic_DNA"/>
</dbReference>
<name>A0ABX1J5P9_9PSEU</name>
<proteinExistence type="predicted"/>
<dbReference type="RefSeq" id="WP_168517486.1">
    <property type="nucleotide sequence ID" value="NZ_JAAXLS010000012.1"/>
</dbReference>
<protein>
    <submittedName>
        <fullName evidence="1">Uncharacterized protein</fullName>
    </submittedName>
</protein>
<gene>
    <name evidence="1" type="ORF">HFP15_19070</name>
</gene>